<keyword evidence="3" id="KW-0862">Zinc</keyword>
<proteinExistence type="predicted"/>
<evidence type="ECO:0000256" key="4">
    <source>
        <dbReference type="PROSITE-ProRule" id="PRU00175"/>
    </source>
</evidence>
<dbReference type="PROSITE" id="PS50089">
    <property type="entry name" value="ZF_RING_2"/>
    <property type="match status" value="1"/>
</dbReference>
<protein>
    <submittedName>
        <fullName evidence="7">RING-type zinc-finger</fullName>
    </submittedName>
</protein>
<comment type="caution">
    <text evidence="7">The sequence shown here is derived from an EMBL/GenBank/DDBJ whole genome shotgun (WGS) entry which is preliminary data.</text>
</comment>
<dbReference type="OrthoDB" id="6105938at2759"/>
<evidence type="ECO:0000259" key="6">
    <source>
        <dbReference type="PROSITE" id="PS50089"/>
    </source>
</evidence>
<evidence type="ECO:0000256" key="2">
    <source>
        <dbReference type="ARBA" id="ARBA00022771"/>
    </source>
</evidence>
<feature type="compositionally biased region" description="Basic and acidic residues" evidence="5">
    <location>
        <begin position="14"/>
        <end position="28"/>
    </location>
</feature>
<dbReference type="GO" id="GO:0043161">
    <property type="term" value="P:proteasome-mediated ubiquitin-dependent protein catabolic process"/>
    <property type="evidence" value="ECO:0007669"/>
    <property type="project" value="TreeGrafter"/>
</dbReference>
<feature type="region of interest" description="Disordered" evidence="5">
    <location>
        <begin position="495"/>
        <end position="538"/>
    </location>
</feature>
<dbReference type="PROSITE" id="PS00518">
    <property type="entry name" value="ZF_RING_1"/>
    <property type="match status" value="1"/>
</dbReference>
<reference evidence="7" key="1">
    <citation type="submission" date="2022-07" db="EMBL/GenBank/DDBJ databases">
        <title>The genome of Lyophyllum shimeji provides insight into the initial evolution of ectomycorrhizal fungal genome.</title>
        <authorList>
            <person name="Kobayashi Y."/>
            <person name="Shibata T."/>
            <person name="Hirakawa H."/>
            <person name="Shigenobu S."/>
            <person name="Nishiyama T."/>
            <person name="Yamada A."/>
            <person name="Hasebe M."/>
            <person name="Kawaguchi M."/>
        </authorList>
    </citation>
    <scope>NUCLEOTIDE SEQUENCE</scope>
    <source>
        <strain evidence="7">AT787</strain>
    </source>
</reference>
<feature type="region of interest" description="Disordered" evidence="5">
    <location>
        <begin position="1"/>
        <end position="136"/>
    </location>
</feature>
<feature type="compositionally biased region" description="Acidic residues" evidence="5">
    <location>
        <begin position="641"/>
        <end position="657"/>
    </location>
</feature>
<evidence type="ECO:0000256" key="3">
    <source>
        <dbReference type="ARBA" id="ARBA00022833"/>
    </source>
</evidence>
<dbReference type="GO" id="GO:0008270">
    <property type="term" value="F:zinc ion binding"/>
    <property type="evidence" value="ECO:0007669"/>
    <property type="project" value="UniProtKB-KW"/>
</dbReference>
<dbReference type="Proteomes" id="UP001063166">
    <property type="component" value="Unassembled WGS sequence"/>
</dbReference>
<dbReference type="AlphaFoldDB" id="A0A9P3UNP7"/>
<dbReference type="SUPFAM" id="SSF57850">
    <property type="entry name" value="RING/U-box"/>
    <property type="match status" value="1"/>
</dbReference>
<organism evidence="7 8">
    <name type="scientific">Lyophyllum shimeji</name>
    <name type="common">Hon-shimeji</name>
    <name type="synonym">Tricholoma shimeji</name>
    <dbReference type="NCBI Taxonomy" id="47721"/>
    <lineage>
        <taxon>Eukaryota</taxon>
        <taxon>Fungi</taxon>
        <taxon>Dikarya</taxon>
        <taxon>Basidiomycota</taxon>
        <taxon>Agaricomycotina</taxon>
        <taxon>Agaricomycetes</taxon>
        <taxon>Agaricomycetidae</taxon>
        <taxon>Agaricales</taxon>
        <taxon>Tricholomatineae</taxon>
        <taxon>Lyophyllaceae</taxon>
        <taxon>Lyophyllum</taxon>
    </lineage>
</organism>
<dbReference type="InterPro" id="IPR017907">
    <property type="entry name" value="Znf_RING_CS"/>
</dbReference>
<dbReference type="SMART" id="SM00184">
    <property type="entry name" value="RING"/>
    <property type="match status" value="1"/>
</dbReference>
<keyword evidence="1" id="KW-0479">Metal-binding</keyword>
<feature type="compositionally biased region" description="Acidic residues" evidence="5">
    <location>
        <begin position="498"/>
        <end position="522"/>
    </location>
</feature>
<feature type="domain" description="RING-type" evidence="6">
    <location>
        <begin position="166"/>
        <end position="232"/>
    </location>
</feature>
<sequence length="713" mass="78731">MSSRKRGTAEPDADTDRSRTLKKPKTEDSASATKDKKKRRRRKRKLSVTATAGHAPRPRSMSRSTTVGTHSTAPVSTVATPDSYQPDTAPETEDLSRMNALEDTAPSAPPAGKGKGKAKEASPPPSQTIESPKAQIARLQQELETQSSLLRKHQAHLGLVQQALTCQICLDLLHKPFALAPCGHVVCYGCLVCWFTANENAGERHPLEEPIPGAPPREQSHIHKKKKCPICRTLVTERPVEVWGVKSMVAGLVRSGLVELPAPPPEEVPTPAPEGPSAAANAAAGALDPWRNIFRRANNRPFFDLFAPPPPRPPRHPEGGGGLEDMGMYDMEDGGIYRCIDCMHEIWDGVCTHCHREYPGHRGTDDDDDEMDFDEGADNAFGGRRTLRDLLNLMAGGHDAFAHEESGSEEEEEGRMFDRLVEEDEEDDDVDEVDEDLIPGDDPLLYHLPVYPPNYGGPRLARAPRLPIPAGRRTQPVVYAEFTDDEEEEAGIARIDEAGQEDGGIGDDGYESSFIDDGDAEEAGAGGASSARGRRRGVHSVARVGRLDVVSDDDEDADEHREIEEVARRIGRDFRLGGRGARRSDNIIVIEDSEDEEAEEEERSSSPEVQVVGGRNRSRAVVSSDNERPRSRRRSLLDFLAEADSEGSDPEYTSEESEQPHSLWPEVQDVDDDEREYDDDGSRMGPSSRLLRILEAERFQDDEDDDDDEEDEW</sequence>
<dbReference type="EMBL" id="BRPK01000007">
    <property type="protein sequence ID" value="GLB39893.1"/>
    <property type="molecule type" value="Genomic_DNA"/>
</dbReference>
<feature type="compositionally biased region" description="Acidic residues" evidence="5">
    <location>
        <begin position="700"/>
        <end position="713"/>
    </location>
</feature>
<dbReference type="InterPro" id="IPR013083">
    <property type="entry name" value="Znf_RING/FYVE/PHD"/>
</dbReference>
<evidence type="ECO:0000256" key="5">
    <source>
        <dbReference type="SAM" id="MobiDB-lite"/>
    </source>
</evidence>
<dbReference type="InterPro" id="IPR001841">
    <property type="entry name" value="Znf_RING"/>
</dbReference>
<keyword evidence="2 4" id="KW-0863">Zinc-finger</keyword>
<keyword evidence="8" id="KW-1185">Reference proteome</keyword>
<evidence type="ECO:0000313" key="7">
    <source>
        <dbReference type="EMBL" id="GLB39893.1"/>
    </source>
</evidence>
<gene>
    <name evidence="7" type="primary">PSH1</name>
    <name evidence="7" type="ORF">LshimejAT787_0704030</name>
</gene>
<evidence type="ECO:0000313" key="8">
    <source>
        <dbReference type="Proteomes" id="UP001063166"/>
    </source>
</evidence>
<feature type="region of interest" description="Disordered" evidence="5">
    <location>
        <begin position="574"/>
        <end position="713"/>
    </location>
</feature>
<dbReference type="Pfam" id="PF13445">
    <property type="entry name" value="zf-RING_UBOX"/>
    <property type="match status" value="1"/>
</dbReference>
<dbReference type="GO" id="GO:0005634">
    <property type="term" value="C:nucleus"/>
    <property type="evidence" value="ECO:0007669"/>
    <property type="project" value="TreeGrafter"/>
</dbReference>
<evidence type="ECO:0000256" key="1">
    <source>
        <dbReference type="ARBA" id="ARBA00022723"/>
    </source>
</evidence>
<feature type="compositionally biased region" description="Basic residues" evidence="5">
    <location>
        <begin position="35"/>
        <end position="46"/>
    </location>
</feature>
<dbReference type="PANTHER" id="PTHR15898:SF13">
    <property type="entry name" value="BIFUNCTIONAL APOPTOSIS REGULATOR"/>
    <property type="match status" value="1"/>
</dbReference>
<feature type="compositionally biased region" description="Acidic residues" evidence="5">
    <location>
        <begin position="668"/>
        <end position="679"/>
    </location>
</feature>
<dbReference type="Gene3D" id="3.30.40.10">
    <property type="entry name" value="Zinc/RING finger domain, C3HC4 (zinc finger)"/>
    <property type="match status" value="1"/>
</dbReference>
<feature type="compositionally biased region" description="Acidic residues" evidence="5">
    <location>
        <begin position="591"/>
        <end position="602"/>
    </location>
</feature>
<name>A0A9P3UNP7_LYOSH</name>
<dbReference type="InterPro" id="IPR027370">
    <property type="entry name" value="Znf-RING_euk"/>
</dbReference>
<feature type="compositionally biased region" description="Polar residues" evidence="5">
    <location>
        <begin position="61"/>
        <end position="86"/>
    </location>
</feature>
<dbReference type="PANTHER" id="PTHR15898">
    <property type="entry name" value="BIFUNCTIONAL APOPTOSIS REGULATOR"/>
    <property type="match status" value="1"/>
</dbReference>
<dbReference type="GO" id="GO:0061630">
    <property type="term" value="F:ubiquitin protein ligase activity"/>
    <property type="evidence" value="ECO:0007669"/>
    <property type="project" value="TreeGrafter"/>
</dbReference>
<accession>A0A9P3UNP7</accession>